<proteinExistence type="predicted"/>
<keyword evidence="3" id="KW-1185">Reference proteome</keyword>
<evidence type="ECO:0000313" key="3">
    <source>
        <dbReference type="Proteomes" id="UP000008311"/>
    </source>
</evidence>
<accession>B9SXT5</accession>
<dbReference type="AlphaFoldDB" id="B9SXT5"/>
<feature type="compositionally biased region" description="Basic and acidic residues" evidence="1">
    <location>
        <begin position="30"/>
        <end position="45"/>
    </location>
</feature>
<dbReference type="InParanoid" id="B9SXT5"/>
<sequence length="63" mass="7200">MVGMEILLANLFCNIQLQKPCMIRDNQQAGEEKKDKRERDREISAGKRMGNFDSSGKSKDNII</sequence>
<protein>
    <submittedName>
        <fullName evidence="2">Uncharacterized protein</fullName>
    </submittedName>
</protein>
<evidence type="ECO:0000313" key="2">
    <source>
        <dbReference type="EMBL" id="EEF31572.1"/>
    </source>
</evidence>
<gene>
    <name evidence="2" type="ORF">RCOM_0876640</name>
</gene>
<organism evidence="2 3">
    <name type="scientific">Ricinus communis</name>
    <name type="common">Castor bean</name>
    <dbReference type="NCBI Taxonomy" id="3988"/>
    <lineage>
        <taxon>Eukaryota</taxon>
        <taxon>Viridiplantae</taxon>
        <taxon>Streptophyta</taxon>
        <taxon>Embryophyta</taxon>
        <taxon>Tracheophyta</taxon>
        <taxon>Spermatophyta</taxon>
        <taxon>Magnoliopsida</taxon>
        <taxon>eudicotyledons</taxon>
        <taxon>Gunneridae</taxon>
        <taxon>Pentapetalae</taxon>
        <taxon>rosids</taxon>
        <taxon>fabids</taxon>
        <taxon>Malpighiales</taxon>
        <taxon>Euphorbiaceae</taxon>
        <taxon>Acalyphoideae</taxon>
        <taxon>Acalypheae</taxon>
        <taxon>Ricinus</taxon>
    </lineage>
</organism>
<feature type="region of interest" description="Disordered" evidence="1">
    <location>
        <begin position="25"/>
        <end position="63"/>
    </location>
</feature>
<dbReference type="EMBL" id="EQ974233">
    <property type="protein sequence ID" value="EEF31572.1"/>
    <property type="molecule type" value="Genomic_DNA"/>
</dbReference>
<evidence type="ECO:0000256" key="1">
    <source>
        <dbReference type="SAM" id="MobiDB-lite"/>
    </source>
</evidence>
<name>B9SXT5_RICCO</name>
<reference evidence="3" key="1">
    <citation type="journal article" date="2010" name="Nat. Biotechnol.">
        <title>Draft genome sequence of the oilseed species Ricinus communis.</title>
        <authorList>
            <person name="Chan A.P."/>
            <person name="Crabtree J."/>
            <person name="Zhao Q."/>
            <person name="Lorenzi H."/>
            <person name="Orvis J."/>
            <person name="Puiu D."/>
            <person name="Melake-Berhan A."/>
            <person name="Jones K.M."/>
            <person name="Redman J."/>
            <person name="Chen G."/>
            <person name="Cahoon E.B."/>
            <person name="Gedil M."/>
            <person name="Stanke M."/>
            <person name="Haas B.J."/>
            <person name="Wortman J.R."/>
            <person name="Fraser-Liggett C.M."/>
            <person name="Ravel J."/>
            <person name="Rabinowicz P.D."/>
        </authorList>
    </citation>
    <scope>NUCLEOTIDE SEQUENCE [LARGE SCALE GENOMIC DNA]</scope>
    <source>
        <strain evidence="3">cv. Hale</strain>
    </source>
</reference>
<dbReference type="Proteomes" id="UP000008311">
    <property type="component" value="Unassembled WGS sequence"/>
</dbReference>